<keyword evidence="13" id="KW-1185">Reference proteome</keyword>
<feature type="transmembrane region" description="Helical" evidence="10">
    <location>
        <begin position="296"/>
        <end position="315"/>
    </location>
</feature>
<dbReference type="GO" id="GO:0015297">
    <property type="term" value="F:antiporter activity"/>
    <property type="evidence" value="ECO:0007669"/>
    <property type="project" value="UniProtKB-KW"/>
</dbReference>
<dbReference type="PROSITE" id="PS51201">
    <property type="entry name" value="RCK_N"/>
    <property type="match status" value="1"/>
</dbReference>
<dbReference type="InterPro" id="IPR038770">
    <property type="entry name" value="Na+/solute_symporter_sf"/>
</dbReference>
<dbReference type="SUPFAM" id="SSF51735">
    <property type="entry name" value="NAD(P)-binding Rossmann-fold domains"/>
    <property type="match status" value="1"/>
</dbReference>
<feature type="transmembrane region" description="Helical" evidence="10">
    <location>
        <begin position="7"/>
        <end position="26"/>
    </location>
</feature>
<protein>
    <recommendedName>
        <fullName evidence="11">RCK N-terminal domain-containing protein</fullName>
    </recommendedName>
</protein>
<evidence type="ECO:0000256" key="4">
    <source>
        <dbReference type="ARBA" id="ARBA00022538"/>
    </source>
</evidence>
<keyword evidence="2" id="KW-0813">Transport</keyword>
<keyword evidence="4" id="KW-0633">Potassium transport</keyword>
<feature type="transmembrane region" description="Helical" evidence="10">
    <location>
        <begin position="148"/>
        <end position="169"/>
    </location>
</feature>
<keyword evidence="3" id="KW-0050">Antiport</keyword>
<accession>A0A251X9E1</accession>
<keyword evidence="7 10" id="KW-1133">Transmembrane helix</keyword>
<reference evidence="12 13" key="1">
    <citation type="submission" date="2016-12" db="EMBL/GenBank/DDBJ databases">
        <title>Thioflexothrix psekupsii D3 genome sequencing and assembly.</title>
        <authorList>
            <person name="Fomenkov A."/>
            <person name="Vincze T."/>
            <person name="Grabovich M."/>
            <person name="Anton B.P."/>
            <person name="Dubinina G."/>
            <person name="Orlova M."/>
            <person name="Belousova E."/>
            <person name="Roberts R.J."/>
        </authorList>
    </citation>
    <scope>NUCLEOTIDE SEQUENCE [LARGE SCALE GENOMIC DNA]</scope>
    <source>
        <strain evidence="12">D3</strain>
    </source>
</reference>
<keyword evidence="8" id="KW-0406">Ion transport</keyword>
<feature type="transmembrane region" description="Helical" evidence="10">
    <location>
        <begin position="181"/>
        <end position="203"/>
    </location>
</feature>
<feature type="transmembrane region" description="Helical" evidence="10">
    <location>
        <begin position="117"/>
        <end position="136"/>
    </location>
</feature>
<feature type="transmembrane region" description="Helical" evidence="10">
    <location>
        <begin position="32"/>
        <end position="50"/>
    </location>
</feature>
<dbReference type="Pfam" id="PF02254">
    <property type="entry name" value="TrkA_N"/>
    <property type="match status" value="1"/>
</dbReference>
<evidence type="ECO:0000313" key="13">
    <source>
        <dbReference type="Proteomes" id="UP000194798"/>
    </source>
</evidence>
<dbReference type="InterPro" id="IPR006153">
    <property type="entry name" value="Cation/H_exchanger_TM"/>
</dbReference>
<evidence type="ECO:0000259" key="11">
    <source>
        <dbReference type="PROSITE" id="PS51201"/>
    </source>
</evidence>
<evidence type="ECO:0000313" key="12">
    <source>
        <dbReference type="EMBL" id="OUD14414.1"/>
    </source>
</evidence>
<dbReference type="Gene3D" id="1.20.1530.20">
    <property type="match status" value="1"/>
</dbReference>
<dbReference type="PANTHER" id="PTHR46157">
    <property type="entry name" value="K(+) EFFLUX ANTIPORTER 3, CHLOROPLASTIC"/>
    <property type="match status" value="1"/>
</dbReference>
<evidence type="ECO:0000256" key="2">
    <source>
        <dbReference type="ARBA" id="ARBA00022448"/>
    </source>
</evidence>
<proteinExistence type="predicted"/>
<dbReference type="PANTHER" id="PTHR46157:SF4">
    <property type="entry name" value="K(+) EFFLUX ANTIPORTER 3, CHLOROPLASTIC"/>
    <property type="match status" value="1"/>
</dbReference>
<keyword evidence="6" id="KW-0630">Potassium</keyword>
<name>A0A251X9E1_9GAMM</name>
<feature type="domain" description="RCK N-terminal" evidence="11">
    <location>
        <begin position="399"/>
        <end position="521"/>
    </location>
</feature>
<feature type="transmembrane region" description="Helical" evidence="10">
    <location>
        <begin position="359"/>
        <end position="377"/>
    </location>
</feature>
<organism evidence="12 13">
    <name type="scientific">Thioflexithrix psekupsensis</name>
    <dbReference type="NCBI Taxonomy" id="1570016"/>
    <lineage>
        <taxon>Bacteria</taxon>
        <taxon>Pseudomonadati</taxon>
        <taxon>Pseudomonadota</taxon>
        <taxon>Gammaproteobacteria</taxon>
        <taxon>Thiotrichales</taxon>
        <taxon>Thioflexithrix</taxon>
    </lineage>
</organism>
<comment type="subcellular location">
    <subcellularLocation>
        <location evidence="1">Membrane</location>
        <topology evidence="1">Multi-pass membrane protein</topology>
    </subcellularLocation>
</comment>
<keyword evidence="5 10" id="KW-0812">Transmembrane</keyword>
<dbReference type="GO" id="GO:0005886">
    <property type="term" value="C:plasma membrane"/>
    <property type="evidence" value="ECO:0007669"/>
    <property type="project" value="TreeGrafter"/>
</dbReference>
<comment type="caution">
    <text evidence="12">The sequence shown here is derived from an EMBL/GenBank/DDBJ whole genome shotgun (WGS) entry which is preliminary data.</text>
</comment>
<feature type="transmembrane region" description="Helical" evidence="10">
    <location>
        <begin position="223"/>
        <end position="250"/>
    </location>
</feature>
<evidence type="ECO:0000256" key="8">
    <source>
        <dbReference type="ARBA" id="ARBA00023065"/>
    </source>
</evidence>
<dbReference type="GO" id="GO:1902600">
    <property type="term" value="P:proton transmembrane transport"/>
    <property type="evidence" value="ECO:0007669"/>
    <property type="project" value="InterPro"/>
</dbReference>
<evidence type="ECO:0000256" key="1">
    <source>
        <dbReference type="ARBA" id="ARBA00004141"/>
    </source>
</evidence>
<dbReference type="AlphaFoldDB" id="A0A251X9E1"/>
<evidence type="ECO:0000256" key="5">
    <source>
        <dbReference type="ARBA" id="ARBA00022692"/>
    </source>
</evidence>
<dbReference type="Proteomes" id="UP000194798">
    <property type="component" value="Unassembled WGS sequence"/>
</dbReference>
<gene>
    <name evidence="12" type="ORF">TPSD3_08885</name>
</gene>
<feature type="transmembrane region" description="Helical" evidence="10">
    <location>
        <begin position="55"/>
        <end position="75"/>
    </location>
</feature>
<feature type="transmembrane region" description="Helical" evidence="10">
    <location>
        <begin position="271"/>
        <end position="290"/>
    </location>
</feature>
<dbReference type="EMBL" id="MSLT01000012">
    <property type="protein sequence ID" value="OUD14414.1"/>
    <property type="molecule type" value="Genomic_DNA"/>
</dbReference>
<dbReference type="RefSeq" id="WP_086488195.1">
    <property type="nucleotide sequence ID" value="NZ_MSLT01000012.1"/>
</dbReference>
<keyword evidence="9 10" id="KW-0472">Membrane</keyword>
<feature type="transmembrane region" description="Helical" evidence="10">
    <location>
        <begin position="87"/>
        <end position="110"/>
    </location>
</feature>
<dbReference type="GO" id="GO:0006813">
    <property type="term" value="P:potassium ion transport"/>
    <property type="evidence" value="ECO:0007669"/>
    <property type="project" value="UniProtKB-KW"/>
</dbReference>
<dbReference type="InterPro" id="IPR003148">
    <property type="entry name" value="RCK_N"/>
</dbReference>
<feature type="transmembrane region" description="Helical" evidence="10">
    <location>
        <begin position="327"/>
        <end position="347"/>
    </location>
</feature>
<evidence type="ECO:0000256" key="3">
    <source>
        <dbReference type="ARBA" id="ARBA00022449"/>
    </source>
</evidence>
<evidence type="ECO:0000256" key="10">
    <source>
        <dbReference type="SAM" id="Phobius"/>
    </source>
</evidence>
<evidence type="ECO:0000256" key="7">
    <source>
        <dbReference type="ARBA" id="ARBA00022989"/>
    </source>
</evidence>
<evidence type="ECO:0000256" key="9">
    <source>
        <dbReference type="ARBA" id="ARBA00023136"/>
    </source>
</evidence>
<dbReference type="OrthoDB" id="9781411at2"/>
<dbReference type="Gene3D" id="3.40.50.720">
    <property type="entry name" value="NAD(P)-binding Rossmann-like Domain"/>
    <property type="match status" value="1"/>
</dbReference>
<dbReference type="Pfam" id="PF00999">
    <property type="entry name" value="Na_H_Exchanger"/>
    <property type="match status" value="1"/>
</dbReference>
<dbReference type="InterPro" id="IPR036291">
    <property type="entry name" value="NAD(P)-bd_dom_sf"/>
</dbReference>
<evidence type="ECO:0000256" key="6">
    <source>
        <dbReference type="ARBA" id="ARBA00022958"/>
    </source>
</evidence>
<sequence length="562" mass="61219">MDAAHELIPVIVLLSAGLLGVLLMQLFKMTSILGYFLAGILIGPHILGIVDESELIIFLAELGVVFLMFDIGLHLSLERLWEGRRQFLGYGLGQMLSAGLLFFAVALALGQSLEASFIIAGGLALSSTAIVLQLLSEQEETTSPVGRSATHILIFQDIAVVFLLILVMVLSDSTVSLIHSLGLALIKAIAVLVIVFLVGQYLLKPVLSWINHFNSMELFTTAILLIVLGTAAATGFAGLSLPLGAFLAGLMISETEFRYQVQAEIQPFRNLLLGLFFITVGLALDLSVITEYAFTIAAMVLVLFIFKISTLWLVARLSGGSPSFSMRLAILLGQGGEFALVLFGVAVQDRLLDNLTAQLLMATIGISFILTPFLVQFSHRLSCRLAQTECNIIKDNVCRGRVFIAGFGRVGQILARVLETENIAYTALDRDRERIAKGLSEGFNVAFGDPIQPKILTSAGAEKASAIVIAIDSMSCTKSIVDWLKQKQEHIPIFIHTCNPEDLENLKRINAKIVIDVDTSGYALCSAVLKHFNVSEAQIEAHLRLLKAEAEHDFEYLQQRFG</sequence>